<dbReference type="AlphaFoldDB" id="A0A2H3S8C3"/>
<sequence>MEKPSRRKPQNEKAVVCNNRNQAHVVISRLSSQQNNKFYEPGLWSTSKPRVDIDVSASPRSIEIWGAATSYSGVQVVRSRDTPESPNLADLALKEPASEDHDAAIDLGNENGIFAFFGADALSMMQTGCSVLMSRRGHLARL</sequence>
<gene>
    <name evidence="1" type="ORF">C2S_8708</name>
</gene>
<evidence type="ECO:0000313" key="1">
    <source>
        <dbReference type="EMBL" id="VTT72744.1"/>
    </source>
</evidence>
<accession>A0A2H3S8C3</accession>
<protein>
    <submittedName>
        <fullName evidence="1">Uncharacterized protein</fullName>
    </submittedName>
</protein>
<organism evidence="1 2">
    <name type="scientific">Fusarium fujikuroi</name>
    <name type="common">Bakanae and foot rot disease fungus</name>
    <name type="synonym">Gibberella fujikuroi</name>
    <dbReference type="NCBI Taxonomy" id="5127"/>
    <lineage>
        <taxon>Eukaryota</taxon>
        <taxon>Fungi</taxon>
        <taxon>Dikarya</taxon>
        <taxon>Ascomycota</taxon>
        <taxon>Pezizomycotina</taxon>
        <taxon>Sordariomycetes</taxon>
        <taxon>Hypocreomycetidae</taxon>
        <taxon>Hypocreales</taxon>
        <taxon>Nectriaceae</taxon>
        <taxon>Fusarium</taxon>
        <taxon>Fusarium fujikuroi species complex</taxon>
    </lineage>
</organism>
<dbReference type="OrthoDB" id="10378107at2759"/>
<comment type="caution">
    <text evidence="1">The sequence shown here is derived from an EMBL/GenBank/DDBJ whole genome shotgun (WGS) entry which is preliminary data.</text>
</comment>
<evidence type="ECO:0000313" key="2">
    <source>
        <dbReference type="Proteomes" id="UP000760494"/>
    </source>
</evidence>
<name>A0A2H3S8C3_FUSFU</name>
<reference evidence="1" key="1">
    <citation type="submission" date="2019-05" db="EMBL/GenBank/DDBJ databases">
        <authorList>
            <person name="Piombo E."/>
        </authorList>
    </citation>
    <scope>NUCLEOTIDE SEQUENCE</scope>
    <source>
        <strain evidence="1">C2S</strain>
    </source>
</reference>
<dbReference type="EMBL" id="CABFJX010000357">
    <property type="protein sequence ID" value="VTT72744.1"/>
    <property type="molecule type" value="Genomic_DNA"/>
</dbReference>
<dbReference type="Proteomes" id="UP000760494">
    <property type="component" value="Unassembled WGS sequence"/>
</dbReference>
<proteinExistence type="predicted"/>